<accession>A0A392PRY7</accession>
<protein>
    <submittedName>
        <fullName evidence="2">PH-GRAM1-TCB1D9-TCB1D9B domain protein</fullName>
    </submittedName>
</protein>
<organism evidence="2 3">
    <name type="scientific">Trifolium medium</name>
    <dbReference type="NCBI Taxonomy" id="97028"/>
    <lineage>
        <taxon>Eukaryota</taxon>
        <taxon>Viridiplantae</taxon>
        <taxon>Streptophyta</taxon>
        <taxon>Embryophyta</taxon>
        <taxon>Tracheophyta</taxon>
        <taxon>Spermatophyta</taxon>
        <taxon>Magnoliopsida</taxon>
        <taxon>eudicotyledons</taxon>
        <taxon>Gunneridae</taxon>
        <taxon>Pentapetalae</taxon>
        <taxon>rosids</taxon>
        <taxon>fabids</taxon>
        <taxon>Fabales</taxon>
        <taxon>Fabaceae</taxon>
        <taxon>Papilionoideae</taxon>
        <taxon>50 kb inversion clade</taxon>
        <taxon>NPAAA clade</taxon>
        <taxon>Hologalegina</taxon>
        <taxon>IRL clade</taxon>
        <taxon>Trifolieae</taxon>
        <taxon>Trifolium</taxon>
    </lineage>
</organism>
<evidence type="ECO:0000256" key="1">
    <source>
        <dbReference type="SAM" id="MobiDB-lite"/>
    </source>
</evidence>
<proteinExistence type="predicted"/>
<evidence type="ECO:0000313" key="3">
    <source>
        <dbReference type="Proteomes" id="UP000265520"/>
    </source>
</evidence>
<reference evidence="2 3" key="1">
    <citation type="journal article" date="2018" name="Front. Plant Sci.">
        <title>Red Clover (Trifolium pratense) and Zigzag Clover (T. medium) - A Picture of Genomic Similarities and Differences.</title>
        <authorList>
            <person name="Dluhosova J."/>
            <person name="Istvanek J."/>
            <person name="Nedelnik J."/>
            <person name="Repkova J."/>
        </authorList>
    </citation>
    <scope>NUCLEOTIDE SEQUENCE [LARGE SCALE GENOMIC DNA]</scope>
    <source>
        <strain evidence="3">cv. 10/8</strain>
        <tissue evidence="2">Leaf</tissue>
    </source>
</reference>
<feature type="region of interest" description="Disordered" evidence="1">
    <location>
        <begin position="1"/>
        <end position="32"/>
    </location>
</feature>
<name>A0A392PRY7_9FABA</name>
<sequence>HNGKTIFDREAKTGETSEESQDQSNPTGRETTSYAIDDAIRNVIFEKSEQSFAAPCYHFCSDFLLAGAALICLKWEPSRFHMVGASCALGFPFNIN</sequence>
<feature type="compositionally biased region" description="Basic and acidic residues" evidence="1">
    <location>
        <begin position="1"/>
        <end position="15"/>
    </location>
</feature>
<dbReference type="AlphaFoldDB" id="A0A392PRY7"/>
<feature type="non-terminal residue" evidence="2">
    <location>
        <position position="1"/>
    </location>
</feature>
<feature type="compositionally biased region" description="Polar residues" evidence="1">
    <location>
        <begin position="22"/>
        <end position="32"/>
    </location>
</feature>
<dbReference type="EMBL" id="LXQA010091491">
    <property type="protein sequence ID" value="MCI14220.1"/>
    <property type="molecule type" value="Genomic_DNA"/>
</dbReference>
<keyword evidence="3" id="KW-1185">Reference proteome</keyword>
<comment type="caution">
    <text evidence="2">The sequence shown here is derived from an EMBL/GenBank/DDBJ whole genome shotgun (WGS) entry which is preliminary data.</text>
</comment>
<dbReference type="Proteomes" id="UP000265520">
    <property type="component" value="Unassembled WGS sequence"/>
</dbReference>
<evidence type="ECO:0000313" key="2">
    <source>
        <dbReference type="EMBL" id="MCI14220.1"/>
    </source>
</evidence>